<dbReference type="Pfam" id="PF04055">
    <property type="entry name" value="Radical_SAM"/>
    <property type="match status" value="1"/>
</dbReference>
<dbReference type="GO" id="GO:0005829">
    <property type="term" value="C:cytosol"/>
    <property type="evidence" value="ECO:0007669"/>
    <property type="project" value="TreeGrafter"/>
</dbReference>
<dbReference type="InterPro" id="IPR058240">
    <property type="entry name" value="rSAM_sf"/>
</dbReference>
<evidence type="ECO:0000256" key="5">
    <source>
        <dbReference type="ARBA" id="ARBA00022723"/>
    </source>
</evidence>
<dbReference type="PANTHER" id="PTHR43837">
    <property type="entry name" value="RIBOSOMAL PROTEIN S12 METHYLTHIOTRANSFERASE RIMO"/>
    <property type="match status" value="1"/>
</dbReference>
<evidence type="ECO:0000256" key="2">
    <source>
        <dbReference type="ARBA" id="ARBA00022490"/>
    </source>
</evidence>
<dbReference type="Pfam" id="PF00919">
    <property type="entry name" value="UPF0004"/>
    <property type="match status" value="1"/>
</dbReference>
<dbReference type="GO" id="GO:0035600">
    <property type="term" value="P:tRNA methylthiolation"/>
    <property type="evidence" value="ECO:0007669"/>
    <property type="project" value="UniProtKB-ARBA"/>
</dbReference>
<comment type="similarity">
    <text evidence="8">Belongs to the methylthiotransferase family. RimO subfamily.</text>
</comment>
<dbReference type="GO" id="GO:0103039">
    <property type="term" value="F:protein methylthiotransferase activity"/>
    <property type="evidence" value="ECO:0007669"/>
    <property type="project" value="UniProtKB-EC"/>
</dbReference>
<dbReference type="Gene3D" id="2.40.50.140">
    <property type="entry name" value="Nucleic acid-binding proteins"/>
    <property type="match status" value="1"/>
</dbReference>
<comment type="caution">
    <text evidence="11">The sequence shown here is derived from an EMBL/GenBank/DDBJ whole genome shotgun (WGS) entry which is preliminary data.</text>
</comment>
<evidence type="ECO:0000259" key="10">
    <source>
        <dbReference type="PROSITE" id="PS51918"/>
    </source>
</evidence>
<comment type="subcellular location">
    <subcellularLocation>
        <location evidence="8">Cytoplasm</location>
    </subcellularLocation>
</comment>
<feature type="binding site" evidence="8">
    <location>
        <position position="76"/>
    </location>
    <ligand>
        <name>[4Fe-4S] cluster</name>
        <dbReference type="ChEBI" id="CHEBI:49883"/>
        <label>1</label>
    </ligand>
</feature>
<gene>
    <name evidence="8 11" type="primary">rimO</name>
    <name evidence="11" type="ORF">IAC61_06110</name>
</gene>
<organism evidence="11 12">
    <name type="scientific">Candidatus Alloenteromonas pullistercoris</name>
    <dbReference type="NCBI Taxonomy" id="2840785"/>
    <lineage>
        <taxon>Bacteria</taxon>
        <taxon>Bacillati</taxon>
        <taxon>Bacillota</taxon>
        <taxon>Bacillota incertae sedis</taxon>
        <taxon>Candidatus Alloenteromonas</taxon>
    </lineage>
</organism>
<comment type="cofactor">
    <cofactor evidence="8">
        <name>[4Fe-4S] cluster</name>
        <dbReference type="ChEBI" id="CHEBI:49883"/>
    </cofactor>
    <text evidence="8">Binds 2 [4Fe-4S] clusters. One cluster is coordinated with 3 cysteines and an exchangeable S-adenosyl-L-methionine.</text>
</comment>
<keyword evidence="7 8" id="KW-0411">Iron-sulfur</keyword>
<keyword evidence="4 8" id="KW-0949">S-adenosyl-L-methionine</keyword>
<keyword evidence="11" id="KW-0689">Ribosomal protein</keyword>
<dbReference type="PROSITE" id="PS51449">
    <property type="entry name" value="MTTASE_N"/>
    <property type="match status" value="1"/>
</dbReference>
<reference evidence="11" key="1">
    <citation type="submission" date="2020-10" db="EMBL/GenBank/DDBJ databases">
        <authorList>
            <person name="Gilroy R."/>
        </authorList>
    </citation>
    <scope>NUCLEOTIDE SEQUENCE</scope>
    <source>
        <strain evidence="11">17113</strain>
    </source>
</reference>
<dbReference type="Pfam" id="PF18693">
    <property type="entry name" value="TRAM_2"/>
    <property type="match status" value="1"/>
</dbReference>
<dbReference type="SUPFAM" id="SSF102114">
    <property type="entry name" value="Radical SAM enzymes"/>
    <property type="match status" value="1"/>
</dbReference>
<reference evidence="11" key="2">
    <citation type="journal article" date="2021" name="PeerJ">
        <title>Extensive microbial diversity within the chicken gut microbiome revealed by metagenomics and culture.</title>
        <authorList>
            <person name="Gilroy R."/>
            <person name="Ravi A."/>
            <person name="Getino M."/>
            <person name="Pursley I."/>
            <person name="Horton D.L."/>
            <person name="Alikhan N.F."/>
            <person name="Baker D."/>
            <person name="Gharbi K."/>
            <person name="Hall N."/>
            <person name="Watson M."/>
            <person name="Adriaenssens E.M."/>
            <person name="Foster-Nyarko E."/>
            <person name="Jarju S."/>
            <person name="Secka A."/>
            <person name="Antonio M."/>
            <person name="Oren A."/>
            <person name="Chaudhuri R.R."/>
            <person name="La Ragione R."/>
            <person name="Hildebrand F."/>
            <person name="Pallen M.J."/>
        </authorList>
    </citation>
    <scope>NUCLEOTIDE SEQUENCE</scope>
    <source>
        <strain evidence="11">17113</strain>
    </source>
</reference>
<dbReference type="GO" id="GO:0005840">
    <property type="term" value="C:ribosome"/>
    <property type="evidence" value="ECO:0007669"/>
    <property type="project" value="UniProtKB-KW"/>
</dbReference>
<dbReference type="SFLD" id="SFLDG01061">
    <property type="entry name" value="methylthiotransferase"/>
    <property type="match status" value="1"/>
</dbReference>
<dbReference type="InterPro" id="IPR005840">
    <property type="entry name" value="Ribosomal_uS12_MeSTrfase_RimO"/>
</dbReference>
<dbReference type="InterPro" id="IPR012340">
    <property type="entry name" value="NA-bd_OB-fold"/>
</dbReference>
<dbReference type="InterPro" id="IPR007197">
    <property type="entry name" value="rSAM"/>
</dbReference>
<evidence type="ECO:0000259" key="9">
    <source>
        <dbReference type="PROSITE" id="PS51449"/>
    </source>
</evidence>
<evidence type="ECO:0000313" key="11">
    <source>
        <dbReference type="EMBL" id="MBO8426863.1"/>
    </source>
</evidence>
<evidence type="ECO:0000256" key="7">
    <source>
        <dbReference type="ARBA" id="ARBA00023014"/>
    </source>
</evidence>
<dbReference type="SFLD" id="SFLDF00274">
    <property type="entry name" value="ribosomal_protein_S12_methylth"/>
    <property type="match status" value="1"/>
</dbReference>
<dbReference type="SFLD" id="SFLDG01082">
    <property type="entry name" value="B12-binding_domain_containing"/>
    <property type="match status" value="1"/>
</dbReference>
<feature type="binding site" evidence="8">
    <location>
        <position position="10"/>
    </location>
    <ligand>
        <name>[4Fe-4S] cluster</name>
        <dbReference type="ChEBI" id="CHEBI:49883"/>
        <label>1</label>
    </ligand>
</feature>
<dbReference type="EC" id="2.8.4.4" evidence="8"/>
<evidence type="ECO:0000256" key="4">
    <source>
        <dbReference type="ARBA" id="ARBA00022691"/>
    </source>
</evidence>
<dbReference type="GO" id="GO:0051539">
    <property type="term" value="F:4 iron, 4 sulfur cluster binding"/>
    <property type="evidence" value="ECO:0007669"/>
    <property type="project" value="UniProtKB-UniRule"/>
</dbReference>
<name>A0A9D9GWT1_9FIRM</name>
<dbReference type="InterPro" id="IPR038135">
    <property type="entry name" value="Methylthiotransferase_N_sf"/>
</dbReference>
<dbReference type="EMBL" id="JADINA010000039">
    <property type="protein sequence ID" value="MBO8426863.1"/>
    <property type="molecule type" value="Genomic_DNA"/>
</dbReference>
<dbReference type="PROSITE" id="PS01278">
    <property type="entry name" value="MTTASE_RADICAL"/>
    <property type="match status" value="1"/>
</dbReference>
<dbReference type="Gene3D" id="3.40.50.12160">
    <property type="entry name" value="Methylthiotransferase, N-terminal domain"/>
    <property type="match status" value="1"/>
</dbReference>
<dbReference type="PANTHER" id="PTHR43837:SF1">
    <property type="entry name" value="RIBOSOMAL PROTEIN US12 METHYLTHIOTRANSFERASE RIMO"/>
    <property type="match status" value="1"/>
</dbReference>
<dbReference type="GO" id="GO:0035599">
    <property type="term" value="F:aspartic acid methylthiotransferase activity"/>
    <property type="evidence" value="ECO:0007669"/>
    <property type="project" value="TreeGrafter"/>
</dbReference>
<feature type="binding site" evidence="8">
    <location>
        <position position="141"/>
    </location>
    <ligand>
        <name>[4Fe-4S] cluster</name>
        <dbReference type="ChEBI" id="CHEBI:49883"/>
        <label>2</label>
        <note>4Fe-4S-S-AdoMet</note>
    </ligand>
</feature>
<evidence type="ECO:0000256" key="1">
    <source>
        <dbReference type="ARBA" id="ARBA00022485"/>
    </source>
</evidence>
<dbReference type="InterPro" id="IPR013848">
    <property type="entry name" value="Methylthiotransferase_N"/>
</dbReference>
<keyword evidence="3 8" id="KW-0808">Transferase</keyword>
<dbReference type="Gene3D" id="3.80.30.20">
    <property type="entry name" value="tm_1862 like domain"/>
    <property type="match status" value="1"/>
</dbReference>
<evidence type="ECO:0000256" key="6">
    <source>
        <dbReference type="ARBA" id="ARBA00023004"/>
    </source>
</evidence>
<dbReference type="InterPro" id="IPR023404">
    <property type="entry name" value="rSAM_horseshoe"/>
</dbReference>
<keyword evidence="6 8" id="KW-0408">Iron</keyword>
<sequence>MKLYCVTLGCAKNRIDTEMILSCFPKGTRVVDSAKGADLILINTCAFILSAKKESIGVILDCAASNPKAKLVVCGCLATRYLEDIKKEIPEIDRLIPIKDYNELPKILTELTGESFSPIRMQSRVLTTIPHTAYLKISEGCDNFCSFCAIPYIRGRFASRPFEEIIEEAKSLLSRDVREISIISQDTTVYGSDFPHKKPDIVDLLRALEGLGFYSIRLLYLYPSEISKELIDLIADSRVICHYFDIPIQSASDKLLRLMNRHGGKKEMEDLFAYIRHRCPDAVIRTTLIAGFPGESEEDVEETIDFLKKQRFDHMGCFAYSREEGTAAYSLPNQVDEREKERRRDRLMECQAEISEQLNKARIGQVLEGMVIGKSDKGYLLSTAYNAPDDIDGGVYMDSPKMHEIGDIAKVRISSRGPYDLFGVEV</sequence>
<dbReference type="PROSITE" id="PS51918">
    <property type="entry name" value="RADICAL_SAM"/>
    <property type="match status" value="1"/>
</dbReference>
<dbReference type="CDD" id="cd01335">
    <property type="entry name" value="Radical_SAM"/>
    <property type="match status" value="1"/>
</dbReference>
<dbReference type="Proteomes" id="UP000823634">
    <property type="component" value="Unassembled WGS sequence"/>
</dbReference>
<feature type="binding site" evidence="8">
    <location>
        <position position="145"/>
    </location>
    <ligand>
        <name>[4Fe-4S] cluster</name>
        <dbReference type="ChEBI" id="CHEBI:49883"/>
        <label>2</label>
        <note>4Fe-4S-S-AdoMet</note>
    </ligand>
</feature>
<feature type="domain" description="Radical SAM core" evidence="10">
    <location>
        <begin position="127"/>
        <end position="357"/>
    </location>
</feature>
<dbReference type="AlphaFoldDB" id="A0A9D9GWT1"/>
<dbReference type="InterPro" id="IPR020612">
    <property type="entry name" value="Methylthiotransferase_CS"/>
</dbReference>
<dbReference type="NCBIfam" id="TIGR01125">
    <property type="entry name" value="30S ribosomal protein S12 methylthiotransferase RimO"/>
    <property type="match status" value="1"/>
</dbReference>
<protein>
    <recommendedName>
        <fullName evidence="8">Ribosomal protein uS12 methylthiotransferase RimO</fullName>
        <shortName evidence="8">uS12 MTTase</shortName>
        <shortName evidence="8">uS12 methylthiotransferase</shortName>
        <ecNumber evidence="8">2.8.4.4</ecNumber>
    </recommendedName>
    <alternativeName>
        <fullName evidence="8">Ribosomal protein uS12 (aspartate-C(3))-methylthiotransferase</fullName>
    </alternativeName>
    <alternativeName>
        <fullName evidence="8">Ribosome maturation factor RimO</fullName>
    </alternativeName>
</protein>
<dbReference type="InterPro" id="IPR002792">
    <property type="entry name" value="TRAM_dom"/>
</dbReference>
<feature type="binding site" evidence="8">
    <location>
        <position position="45"/>
    </location>
    <ligand>
        <name>[4Fe-4S] cluster</name>
        <dbReference type="ChEBI" id="CHEBI:49883"/>
        <label>1</label>
    </ligand>
</feature>
<dbReference type="SMART" id="SM00729">
    <property type="entry name" value="Elp3"/>
    <property type="match status" value="1"/>
</dbReference>
<feature type="binding site" evidence="8">
    <location>
        <position position="148"/>
    </location>
    <ligand>
        <name>[4Fe-4S] cluster</name>
        <dbReference type="ChEBI" id="CHEBI:49883"/>
        <label>2</label>
        <note>4Fe-4S-S-AdoMet</note>
    </ligand>
</feature>
<dbReference type="InterPro" id="IPR006638">
    <property type="entry name" value="Elp3/MiaA/NifB-like_rSAM"/>
</dbReference>
<dbReference type="SFLD" id="SFLDS00029">
    <property type="entry name" value="Radical_SAM"/>
    <property type="match status" value="1"/>
</dbReference>
<evidence type="ECO:0000256" key="3">
    <source>
        <dbReference type="ARBA" id="ARBA00022679"/>
    </source>
</evidence>
<evidence type="ECO:0000313" key="12">
    <source>
        <dbReference type="Proteomes" id="UP000823634"/>
    </source>
</evidence>
<dbReference type="NCBIfam" id="TIGR00089">
    <property type="entry name" value="MiaB/RimO family radical SAM methylthiotransferase"/>
    <property type="match status" value="1"/>
</dbReference>
<keyword evidence="2 8" id="KW-0963">Cytoplasm</keyword>
<dbReference type="GO" id="GO:0046872">
    <property type="term" value="F:metal ion binding"/>
    <property type="evidence" value="ECO:0007669"/>
    <property type="project" value="UniProtKB-KW"/>
</dbReference>
<dbReference type="GO" id="GO:0140101">
    <property type="term" value="F:catalytic activity, acting on a tRNA"/>
    <property type="evidence" value="ECO:0007669"/>
    <property type="project" value="UniProtKB-ARBA"/>
</dbReference>
<evidence type="ECO:0000256" key="8">
    <source>
        <dbReference type="HAMAP-Rule" id="MF_01865"/>
    </source>
</evidence>
<keyword evidence="1 8" id="KW-0004">4Fe-4S</keyword>
<feature type="domain" description="MTTase N-terminal" evidence="9">
    <location>
        <begin position="1"/>
        <end position="113"/>
    </location>
</feature>
<comment type="function">
    <text evidence="8">Catalyzes the methylthiolation of an aspartic acid residue of ribosomal protein uS12.</text>
</comment>
<dbReference type="InterPro" id="IPR005839">
    <property type="entry name" value="Methylthiotransferase"/>
</dbReference>
<dbReference type="FunFam" id="3.80.30.20:FF:000001">
    <property type="entry name" value="tRNA-2-methylthio-N(6)-dimethylallyladenosine synthase 2"/>
    <property type="match status" value="1"/>
</dbReference>
<keyword evidence="5 8" id="KW-0479">Metal-binding</keyword>
<comment type="catalytic activity">
    <reaction evidence="8">
        <text>L-aspartate(89)-[ribosomal protein uS12]-hydrogen + (sulfur carrier)-SH + AH2 + 2 S-adenosyl-L-methionine = 3-methylsulfanyl-L-aspartate(89)-[ribosomal protein uS12]-hydrogen + (sulfur carrier)-H + 5'-deoxyadenosine + L-methionine + A + S-adenosyl-L-homocysteine + 2 H(+)</text>
        <dbReference type="Rhea" id="RHEA:37087"/>
        <dbReference type="Rhea" id="RHEA-COMP:10460"/>
        <dbReference type="Rhea" id="RHEA-COMP:10461"/>
        <dbReference type="Rhea" id="RHEA-COMP:14737"/>
        <dbReference type="Rhea" id="RHEA-COMP:14739"/>
        <dbReference type="ChEBI" id="CHEBI:13193"/>
        <dbReference type="ChEBI" id="CHEBI:15378"/>
        <dbReference type="ChEBI" id="CHEBI:17319"/>
        <dbReference type="ChEBI" id="CHEBI:17499"/>
        <dbReference type="ChEBI" id="CHEBI:29917"/>
        <dbReference type="ChEBI" id="CHEBI:29961"/>
        <dbReference type="ChEBI" id="CHEBI:57844"/>
        <dbReference type="ChEBI" id="CHEBI:57856"/>
        <dbReference type="ChEBI" id="CHEBI:59789"/>
        <dbReference type="ChEBI" id="CHEBI:64428"/>
        <dbReference type="ChEBI" id="CHEBI:73599"/>
        <dbReference type="EC" id="2.8.4.4"/>
    </reaction>
</comment>
<accession>A0A9D9GWT1</accession>
<dbReference type="HAMAP" id="MF_01865">
    <property type="entry name" value="MTTase_RimO"/>
    <property type="match status" value="1"/>
</dbReference>
<keyword evidence="11" id="KW-0687">Ribonucleoprotein</keyword>
<proteinExistence type="inferred from homology"/>